<dbReference type="PANTHER" id="PTHR24043">
    <property type="entry name" value="SCAVENGER RECEPTOR CLASS F"/>
    <property type="match status" value="1"/>
</dbReference>
<dbReference type="InterPro" id="IPR042635">
    <property type="entry name" value="MEGF10/SREC1/2-like"/>
</dbReference>
<dbReference type="Gene3D" id="2.170.300.10">
    <property type="entry name" value="Tie2 ligand-binding domain superfamily"/>
    <property type="match status" value="1"/>
</dbReference>
<evidence type="ECO:0008006" key="6">
    <source>
        <dbReference type="Google" id="ProtNLM"/>
    </source>
</evidence>
<keyword evidence="2" id="KW-1133">Transmembrane helix</keyword>
<keyword evidence="2" id="KW-0812">Transmembrane</keyword>
<keyword evidence="1" id="KW-0245">EGF-like domain</keyword>
<accession>A0AAV2H786</accession>
<dbReference type="GO" id="GO:0005044">
    <property type="term" value="F:scavenger receptor activity"/>
    <property type="evidence" value="ECO:0007669"/>
    <property type="project" value="InterPro"/>
</dbReference>
<protein>
    <recommendedName>
        <fullName evidence="6">EGF-like domain-containing protein</fullName>
    </recommendedName>
</protein>
<dbReference type="EMBL" id="CAXITT010000049">
    <property type="protein sequence ID" value="CAL1529458.1"/>
    <property type="molecule type" value="Genomic_DNA"/>
</dbReference>
<keyword evidence="2" id="KW-0472">Membrane</keyword>
<name>A0AAV2H786_LYMST</name>
<gene>
    <name evidence="4" type="ORF">GSLYS_00003613001</name>
</gene>
<feature type="chain" id="PRO_5043449696" description="EGF-like domain-containing protein" evidence="3">
    <location>
        <begin position="21"/>
        <end position="196"/>
    </location>
</feature>
<evidence type="ECO:0000256" key="2">
    <source>
        <dbReference type="SAM" id="Phobius"/>
    </source>
</evidence>
<keyword evidence="5" id="KW-1185">Reference proteome</keyword>
<dbReference type="Proteomes" id="UP001497497">
    <property type="component" value="Unassembled WGS sequence"/>
</dbReference>
<evidence type="ECO:0000256" key="3">
    <source>
        <dbReference type="SAM" id="SignalP"/>
    </source>
</evidence>
<keyword evidence="3" id="KW-0732">Signal</keyword>
<evidence type="ECO:0000313" key="5">
    <source>
        <dbReference type="Proteomes" id="UP001497497"/>
    </source>
</evidence>
<feature type="signal peptide" evidence="3">
    <location>
        <begin position="1"/>
        <end position="20"/>
    </location>
</feature>
<organism evidence="4 5">
    <name type="scientific">Lymnaea stagnalis</name>
    <name type="common">Great pond snail</name>
    <name type="synonym">Helix stagnalis</name>
    <dbReference type="NCBI Taxonomy" id="6523"/>
    <lineage>
        <taxon>Eukaryota</taxon>
        <taxon>Metazoa</taxon>
        <taxon>Spiralia</taxon>
        <taxon>Lophotrochozoa</taxon>
        <taxon>Mollusca</taxon>
        <taxon>Gastropoda</taxon>
        <taxon>Heterobranchia</taxon>
        <taxon>Euthyneura</taxon>
        <taxon>Panpulmonata</taxon>
        <taxon>Hygrophila</taxon>
        <taxon>Lymnaeoidea</taxon>
        <taxon>Lymnaeidae</taxon>
        <taxon>Lymnaea</taxon>
    </lineage>
</organism>
<feature type="transmembrane region" description="Helical" evidence="2">
    <location>
        <begin position="133"/>
        <end position="158"/>
    </location>
</feature>
<dbReference type="PANTHER" id="PTHR24043:SF8">
    <property type="entry name" value="EGF-LIKE DOMAIN-CONTAINING PROTEIN"/>
    <property type="match status" value="1"/>
</dbReference>
<reference evidence="4 5" key="1">
    <citation type="submission" date="2024-04" db="EMBL/GenBank/DDBJ databases">
        <authorList>
            <consortium name="Genoscope - CEA"/>
            <person name="William W."/>
        </authorList>
    </citation>
    <scope>NUCLEOTIDE SEQUENCE [LARGE SCALE GENOMIC DNA]</scope>
</reference>
<dbReference type="AlphaFoldDB" id="A0AAV2H786"/>
<evidence type="ECO:0000313" key="4">
    <source>
        <dbReference type="EMBL" id="CAL1529458.1"/>
    </source>
</evidence>
<proteinExistence type="predicted"/>
<sequence>MTKEFVFVFALSLLAPGSLLEEFSGDGEVKEETRVFKHRCHCRLYDCDSRGECLDGDTCQDGWSGPGCQYECTDGIHGQDCAHNCSKFCAKPKTTDMSTCHHVTGRCLSGCQQGYDGLNCSNFKNQDSVAEGISAYIIGPFVGISCILLAAVIAYGILARYRWRTLKINSSVKSAESRTVDADMSIYLIKSADNAE</sequence>
<evidence type="ECO:0000256" key="1">
    <source>
        <dbReference type="ARBA" id="ARBA00022536"/>
    </source>
</evidence>
<comment type="caution">
    <text evidence="4">The sequence shown here is derived from an EMBL/GenBank/DDBJ whole genome shotgun (WGS) entry which is preliminary data.</text>
</comment>